<accession>A0A410PWI3</accession>
<protein>
    <submittedName>
        <fullName evidence="2">Uncharacterized protein</fullName>
    </submittedName>
</protein>
<reference evidence="2 3" key="1">
    <citation type="submission" date="2019-01" db="EMBL/GenBank/DDBJ databases">
        <title>Draft genomes of a novel of Aminipila strains.</title>
        <authorList>
            <person name="Ma S."/>
        </authorList>
    </citation>
    <scope>NUCLEOTIDE SEQUENCE [LARGE SCALE GENOMIC DNA]</scope>
    <source>
        <strain evidence="3">JN-39</strain>
    </source>
</reference>
<feature type="compositionally biased region" description="Basic and acidic residues" evidence="1">
    <location>
        <begin position="36"/>
        <end position="47"/>
    </location>
</feature>
<dbReference type="RefSeq" id="WP_128745969.1">
    <property type="nucleotide sequence ID" value="NZ_CP035281.1"/>
</dbReference>
<keyword evidence="3" id="KW-1185">Reference proteome</keyword>
<organism evidence="2 3">
    <name type="scientific">Aminipila luticellarii</name>
    <dbReference type="NCBI Taxonomy" id="2507160"/>
    <lineage>
        <taxon>Bacteria</taxon>
        <taxon>Bacillati</taxon>
        <taxon>Bacillota</taxon>
        <taxon>Clostridia</taxon>
        <taxon>Peptostreptococcales</taxon>
        <taxon>Anaerovoracaceae</taxon>
        <taxon>Aminipila</taxon>
    </lineage>
</organism>
<dbReference type="Proteomes" id="UP000287601">
    <property type="component" value="Chromosome"/>
</dbReference>
<evidence type="ECO:0000313" key="2">
    <source>
        <dbReference type="EMBL" id="QAT43291.1"/>
    </source>
</evidence>
<evidence type="ECO:0000313" key="3">
    <source>
        <dbReference type="Proteomes" id="UP000287601"/>
    </source>
</evidence>
<proteinExistence type="predicted"/>
<feature type="compositionally biased region" description="Basic and acidic residues" evidence="1">
    <location>
        <begin position="1"/>
        <end position="11"/>
    </location>
</feature>
<evidence type="ECO:0000256" key="1">
    <source>
        <dbReference type="SAM" id="MobiDB-lite"/>
    </source>
</evidence>
<gene>
    <name evidence="2" type="ORF">EQM06_08700</name>
</gene>
<dbReference type="AlphaFoldDB" id="A0A410PWI3"/>
<name>A0A410PWI3_9FIRM</name>
<feature type="region of interest" description="Disordered" evidence="1">
    <location>
        <begin position="1"/>
        <end position="59"/>
    </location>
</feature>
<sequence length="75" mass="8706">MEEEKTNEALKDVLTNQEDGDRKQDDASNQEPIEETFYKDNKREADPKSNSLDAFQDQGKIQLAEDEKRIYEGLL</sequence>
<dbReference type="EMBL" id="CP035281">
    <property type="protein sequence ID" value="QAT43291.1"/>
    <property type="molecule type" value="Genomic_DNA"/>
</dbReference>
<dbReference type="KEGG" id="amij:EQM06_08700"/>